<dbReference type="AlphaFoldDB" id="A0AAX6G5Z8"/>
<keyword evidence="3" id="KW-1185">Reference proteome</keyword>
<sequence>MEKRGGCLLKEEVWPLFRRLALGARRSAFVSRPARRQGGTRIDVRSGRWGLSINAGLGLATDRRSPAVALGRGRGQRRRRRGRYSRTPVRVLGTVEHYWRLGPLMRNRMRRRHAGAARAV</sequence>
<comment type="caution">
    <text evidence="2">The sequence shown here is derived from an EMBL/GenBank/DDBJ whole genome shotgun (WGS) entry which is preliminary data.</text>
</comment>
<dbReference type="EMBL" id="JANAVB010022593">
    <property type="protein sequence ID" value="KAJ6824090.1"/>
    <property type="molecule type" value="Genomic_DNA"/>
</dbReference>
<evidence type="ECO:0000313" key="2">
    <source>
        <dbReference type="EMBL" id="KAJ6824090.1"/>
    </source>
</evidence>
<reference evidence="2" key="2">
    <citation type="submission" date="2023-04" db="EMBL/GenBank/DDBJ databases">
        <authorList>
            <person name="Bruccoleri R.E."/>
            <person name="Oakeley E.J."/>
            <person name="Faust A.-M."/>
            <person name="Dessus-Babus S."/>
            <person name="Altorfer M."/>
            <person name="Burckhardt D."/>
            <person name="Oertli M."/>
            <person name="Naumann U."/>
            <person name="Petersen F."/>
            <person name="Wong J."/>
        </authorList>
    </citation>
    <scope>NUCLEOTIDE SEQUENCE</scope>
    <source>
        <strain evidence="2">GSM-AAB239-AS_SAM_17_03QT</strain>
        <tissue evidence="2">Leaf</tissue>
    </source>
</reference>
<proteinExistence type="predicted"/>
<evidence type="ECO:0000256" key="1">
    <source>
        <dbReference type="SAM" id="MobiDB-lite"/>
    </source>
</evidence>
<organism evidence="2 3">
    <name type="scientific">Iris pallida</name>
    <name type="common">Sweet iris</name>
    <dbReference type="NCBI Taxonomy" id="29817"/>
    <lineage>
        <taxon>Eukaryota</taxon>
        <taxon>Viridiplantae</taxon>
        <taxon>Streptophyta</taxon>
        <taxon>Embryophyta</taxon>
        <taxon>Tracheophyta</taxon>
        <taxon>Spermatophyta</taxon>
        <taxon>Magnoliopsida</taxon>
        <taxon>Liliopsida</taxon>
        <taxon>Asparagales</taxon>
        <taxon>Iridaceae</taxon>
        <taxon>Iridoideae</taxon>
        <taxon>Irideae</taxon>
        <taxon>Iris</taxon>
    </lineage>
</organism>
<reference evidence="2" key="1">
    <citation type="journal article" date="2023" name="GigaByte">
        <title>Genome assembly of the bearded iris, Iris pallida Lam.</title>
        <authorList>
            <person name="Bruccoleri R.E."/>
            <person name="Oakeley E.J."/>
            <person name="Faust A.M.E."/>
            <person name="Altorfer M."/>
            <person name="Dessus-Babus S."/>
            <person name="Burckhardt D."/>
            <person name="Oertli M."/>
            <person name="Naumann U."/>
            <person name="Petersen F."/>
            <person name="Wong J."/>
        </authorList>
    </citation>
    <scope>NUCLEOTIDE SEQUENCE</scope>
    <source>
        <strain evidence="2">GSM-AAB239-AS_SAM_17_03QT</strain>
    </source>
</reference>
<evidence type="ECO:0000313" key="3">
    <source>
        <dbReference type="Proteomes" id="UP001140949"/>
    </source>
</evidence>
<protein>
    <submittedName>
        <fullName evidence="2">Atherin-like</fullName>
    </submittedName>
</protein>
<gene>
    <name evidence="2" type="ORF">M6B38_129720</name>
</gene>
<name>A0AAX6G5Z8_IRIPA</name>
<accession>A0AAX6G5Z8</accession>
<dbReference type="Proteomes" id="UP001140949">
    <property type="component" value="Unassembled WGS sequence"/>
</dbReference>
<feature type="region of interest" description="Disordered" evidence="1">
    <location>
        <begin position="67"/>
        <end position="86"/>
    </location>
</feature>
<feature type="compositionally biased region" description="Basic residues" evidence="1">
    <location>
        <begin position="74"/>
        <end position="84"/>
    </location>
</feature>